<dbReference type="InterPro" id="IPR043148">
    <property type="entry name" value="TagF_C"/>
</dbReference>
<comment type="caution">
    <text evidence="1">The sequence shown here is derived from an EMBL/GenBank/DDBJ whole genome shotgun (WGS) entry which is preliminary data.</text>
</comment>
<protein>
    <submittedName>
        <fullName evidence="1">Teichoic acid biosynthesis protein B</fullName>
    </submittedName>
</protein>
<sequence>MGIKNKLEKIARLAMQSVNMIYYNFKAKAYKNDSKYRDLWIISERGTEAKDNGFCFFEYLCKNHPEINARYVIDKKAAGEDYKKLLPYEDRLIEYGGEEHKIAYILASHAISSHAGFLEPWSYRLYKLLLDRNDKKIFVFLQHGVILHDLSDFVSKEKIRADLFITTTKREFESISSDIYGYNDGEVVQTGIARYDKLNEFKLKNEILIMPTWRESIITPSYKKSDKRDVDLFINSEYYKRFNSLINNKRLESALKKNNIKLVFYPHYEIQPYLQCFKKLNSELILASKEEYDVQGLLKSSKALVTDFSSIQFDFAYMRKPQVYYQFDSIEEHYKMGYFEYDRDGFGPVYDKEEEVVDYLIELMESNFEIEKKYLERINKDFNIRDSHNCDRIFDEIMKIKK</sequence>
<dbReference type="InterPro" id="IPR007554">
    <property type="entry name" value="Glycerophosphate_synth"/>
</dbReference>
<dbReference type="PANTHER" id="PTHR37316">
    <property type="entry name" value="TEICHOIC ACID GLYCEROL-PHOSPHATE PRIMASE"/>
    <property type="match status" value="1"/>
</dbReference>
<evidence type="ECO:0000313" key="2">
    <source>
        <dbReference type="Proteomes" id="UP000241434"/>
    </source>
</evidence>
<dbReference type="EMBL" id="JYGE01000003">
    <property type="protein sequence ID" value="PSJ31616.1"/>
    <property type="molecule type" value="Genomic_DNA"/>
</dbReference>
<dbReference type="Proteomes" id="UP000241434">
    <property type="component" value="Unassembled WGS sequence"/>
</dbReference>
<dbReference type="Gene3D" id="3.40.50.12580">
    <property type="match status" value="1"/>
</dbReference>
<dbReference type="AlphaFoldDB" id="A0A2P7Q0Z0"/>
<dbReference type="InterPro" id="IPR051612">
    <property type="entry name" value="Teichoic_Acid_Biosynth"/>
</dbReference>
<name>A0A2P7Q0Z0_9FIRM</name>
<organism evidence="1 2">
    <name type="scientific">Peptostreptococcus russellii</name>
    <dbReference type="NCBI Taxonomy" id="215200"/>
    <lineage>
        <taxon>Bacteria</taxon>
        <taxon>Bacillati</taxon>
        <taxon>Bacillota</taxon>
        <taxon>Clostridia</taxon>
        <taxon>Peptostreptococcales</taxon>
        <taxon>Peptostreptococcaceae</taxon>
        <taxon>Peptostreptococcus</taxon>
    </lineage>
</organism>
<accession>A0A2P7Q0Z0</accession>
<dbReference type="OrthoDB" id="9807097at2"/>
<gene>
    <name evidence="1" type="ORF">UF10_02990</name>
</gene>
<proteinExistence type="predicted"/>
<reference evidence="1" key="1">
    <citation type="thesis" date="2015" institute="Rutgers" country="The State University of New Jersey, 14 College Farm Rd., New Brunswick, NJ, USA">
        <title>Ammonia toxicity in bacteria and its implications for treatment of and resource recovery from highly nitrogenous organic wastes.</title>
        <authorList>
            <person name="Luther A.K."/>
        </authorList>
    </citation>
    <scope>NUCLEOTIDE SEQUENCE</scope>
    <source>
        <strain evidence="1">RT-10B</strain>
    </source>
</reference>
<dbReference type="GO" id="GO:0047355">
    <property type="term" value="F:CDP-glycerol glycerophosphotransferase activity"/>
    <property type="evidence" value="ECO:0007669"/>
    <property type="project" value="InterPro"/>
</dbReference>
<dbReference type="Pfam" id="PF04464">
    <property type="entry name" value="Glyphos_transf"/>
    <property type="match status" value="1"/>
</dbReference>
<dbReference type="GO" id="GO:0016020">
    <property type="term" value="C:membrane"/>
    <property type="evidence" value="ECO:0007669"/>
    <property type="project" value="InterPro"/>
</dbReference>
<evidence type="ECO:0000313" key="1">
    <source>
        <dbReference type="EMBL" id="PSJ31616.1"/>
    </source>
</evidence>
<dbReference type="SUPFAM" id="SSF53756">
    <property type="entry name" value="UDP-Glycosyltransferase/glycogen phosphorylase"/>
    <property type="match status" value="1"/>
</dbReference>
<dbReference type="RefSeq" id="WP_106776352.1">
    <property type="nucleotide sequence ID" value="NZ_JYGE01000003.1"/>
</dbReference>
<dbReference type="PANTHER" id="PTHR37316:SF3">
    <property type="entry name" value="TEICHOIC ACID GLYCEROL-PHOSPHATE TRANSFERASE"/>
    <property type="match status" value="1"/>
</dbReference>
<keyword evidence="2" id="KW-1185">Reference proteome</keyword>